<dbReference type="SMART" id="SM00936">
    <property type="entry name" value="PBP5_C"/>
    <property type="match status" value="1"/>
</dbReference>
<sequence length="409" mass="44906">MPSKTYRVRKPTMSVLKFSPNSLRAALFSTLVILVASVGFSSRAQAIETNAKQAILIDAQTMSVLYQKDGFVSMPPASMSKLMTLYLLFERLRDGRLSLDDTLRVSERAWRKGGAKSGSSTMFLKPGQRVRIEDLIRGIIVQSGNDACIVVAEGLAGTEDAFAAEMTSTARELGLQNSHFANATGWPDPGQRMTAYDLALLARHLIYDFPEYYHYFSEKSFTYNGIKQQNRDPLVYQNTSGADGLKTGHTEASGYGLVASAKRNGRRLILVLNGLASKKLRASEPEHLLDWGFREFQNYALFKSGDVVDQASVWLGKKSEVPLIVKQDVTLTLPRKSRKEMKVQVVYDGPVPAPIAKGQHIADLVISAPDVKTVDIPLVAGDSSAKLGLFGRLGAAFNQLLWGSSQPKK</sequence>
<evidence type="ECO:0000256" key="11">
    <source>
        <dbReference type="ARBA" id="ARBA00023316"/>
    </source>
</evidence>
<dbReference type="InterPro" id="IPR015956">
    <property type="entry name" value="Peniciliin-bd_prot_C_sf"/>
</dbReference>
<keyword evidence="10" id="KW-0573">Peptidoglycan synthesis</keyword>
<dbReference type="GO" id="GO:0006508">
    <property type="term" value="P:proteolysis"/>
    <property type="evidence" value="ECO:0007669"/>
    <property type="project" value="UniProtKB-KW"/>
</dbReference>
<dbReference type="GO" id="GO:0008360">
    <property type="term" value="P:regulation of cell shape"/>
    <property type="evidence" value="ECO:0007669"/>
    <property type="project" value="UniProtKB-KW"/>
</dbReference>
<dbReference type="Proteomes" id="UP000295304">
    <property type="component" value="Unassembled WGS sequence"/>
</dbReference>
<dbReference type="Gene3D" id="2.60.410.10">
    <property type="entry name" value="D-Ala-D-Ala carboxypeptidase, C-terminal domain"/>
    <property type="match status" value="1"/>
</dbReference>
<keyword evidence="18" id="KW-1185">Reference proteome</keyword>
<comment type="caution">
    <text evidence="17">The sequence shown here is derived from an EMBL/GenBank/DDBJ whole genome shotgun (WGS) entry which is preliminary data.</text>
</comment>
<evidence type="ECO:0000313" key="17">
    <source>
        <dbReference type="EMBL" id="TCS64370.1"/>
    </source>
</evidence>
<comment type="catalytic activity">
    <reaction evidence="12">
        <text>Preferential cleavage: (Ac)2-L-Lys-D-Ala-|-D-Ala. Also transpeptidation of peptidyl-alanyl moieties that are N-acyl substituents of D-alanine.</text>
        <dbReference type="EC" id="3.4.16.4"/>
    </reaction>
</comment>
<organism evidence="17 18">
    <name type="scientific">Varunaivibrio sulfuroxidans</name>
    <dbReference type="NCBI Taxonomy" id="1773489"/>
    <lineage>
        <taxon>Bacteria</taxon>
        <taxon>Pseudomonadati</taxon>
        <taxon>Pseudomonadota</taxon>
        <taxon>Alphaproteobacteria</taxon>
        <taxon>Rhodospirillales</taxon>
        <taxon>Magnetovibrionaceae</taxon>
        <taxon>Varunaivibrio</taxon>
    </lineage>
</organism>
<dbReference type="PRINTS" id="PR00725">
    <property type="entry name" value="DADACBPTASE1"/>
</dbReference>
<feature type="active site" description="Acyl-ester intermediate" evidence="13">
    <location>
        <position position="78"/>
    </location>
</feature>
<dbReference type="InterPro" id="IPR037167">
    <property type="entry name" value="Peptidase_S11_C_sf"/>
</dbReference>
<keyword evidence="9" id="KW-0133">Cell shape</keyword>
<dbReference type="SUPFAM" id="SSF69189">
    <property type="entry name" value="Penicillin-binding protein associated domain"/>
    <property type="match status" value="1"/>
</dbReference>
<keyword evidence="7" id="KW-0732">Signal</keyword>
<evidence type="ECO:0000256" key="7">
    <source>
        <dbReference type="ARBA" id="ARBA00022729"/>
    </source>
</evidence>
<evidence type="ECO:0000256" key="9">
    <source>
        <dbReference type="ARBA" id="ARBA00022960"/>
    </source>
</evidence>
<evidence type="ECO:0000256" key="8">
    <source>
        <dbReference type="ARBA" id="ARBA00022801"/>
    </source>
</evidence>
<reference evidence="17 18" key="1">
    <citation type="submission" date="2019-03" db="EMBL/GenBank/DDBJ databases">
        <title>Genomic Encyclopedia of Type Strains, Phase IV (KMG-IV): sequencing the most valuable type-strain genomes for metagenomic binning, comparative biology and taxonomic classification.</title>
        <authorList>
            <person name="Goeker M."/>
        </authorList>
    </citation>
    <scope>NUCLEOTIDE SEQUENCE [LARGE SCALE GENOMIC DNA]</scope>
    <source>
        <strain evidence="17 18">DSM 101688</strain>
    </source>
</reference>
<dbReference type="Pfam" id="PF00768">
    <property type="entry name" value="Peptidase_S11"/>
    <property type="match status" value="1"/>
</dbReference>
<evidence type="ECO:0000256" key="2">
    <source>
        <dbReference type="ARBA" id="ARBA00004752"/>
    </source>
</evidence>
<evidence type="ECO:0000256" key="6">
    <source>
        <dbReference type="ARBA" id="ARBA00022670"/>
    </source>
</evidence>
<proteinExistence type="inferred from homology"/>
<evidence type="ECO:0000256" key="1">
    <source>
        <dbReference type="ARBA" id="ARBA00003217"/>
    </source>
</evidence>
<dbReference type="InterPro" id="IPR012338">
    <property type="entry name" value="Beta-lactam/transpept-like"/>
</dbReference>
<accession>A0A4R3JHT9</accession>
<comment type="pathway">
    <text evidence="2">Cell wall biogenesis; peptidoglycan biosynthesis.</text>
</comment>
<dbReference type="SUPFAM" id="SSF56601">
    <property type="entry name" value="beta-lactamase/transpeptidase-like"/>
    <property type="match status" value="1"/>
</dbReference>
<evidence type="ECO:0000256" key="14">
    <source>
        <dbReference type="PIRSR" id="PIRSR618044-2"/>
    </source>
</evidence>
<dbReference type="GO" id="GO:0071555">
    <property type="term" value="P:cell wall organization"/>
    <property type="evidence" value="ECO:0007669"/>
    <property type="project" value="UniProtKB-KW"/>
</dbReference>
<keyword evidence="6" id="KW-0645">Protease</keyword>
<feature type="active site" description="Proton acceptor" evidence="13">
    <location>
        <position position="81"/>
    </location>
</feature>
<evidence type="ECO:0000256" key="10">
    <source>
        <dbReference type="ARBA" id="ARBA00022984"/>
    </source>
</evidence>
<dbReference type="InterPro" id="IPR012907">
    <property type="entry name" value="Peptidase_S11_C"/>
</dbReference>
<dbReference type="UniPathway" id="UPA00219"/>
<evidence type="ECO:0000256" key="12">
    <source>
        <dbReference type="ARBA" id="ARBA00034000"/>
    </source>
</evidence>
<feature type="active site" evidence="13">
    <location>
        <position position="143"/>
    </location>
</feature>
<feature type="binding site" evidence="14">
    <location>
        <position position="246"/>
    </location>
    <ligand>
        <name>substrate</name>
    </ligand>
</feature>
<dbReference type="AlphaFoldDB" id="A0A4R3JHT9"/>
<dbReference type="GO" id="GO:0009002">
    <property type="term" value="F:serine-type D-Ala-D-Ala carboxypeptidase activity"/>
    <property type="evidence" value="ECO:0007669"/>
    <property type="project" value="UniProtKB-EC"/>
</dbReference>
<dbReference type="InterPro" id="IPR018044">
    <property type="entry name" value="Peptidase_S11"/>
</dbReference>
<evidence type="ECO:0000256" key="5">
    <source>
        <dbReference type="ARBA" id="ARBA00022645"/>
    </source>
</evidence>
<keyword evidence="11" id="KW-0961">Cell wall biogenesis/degradation</keyword>
<evidence type="ECO:0000313" key="18">
    <source>
        <dbReference type="Proteomes" id="UP000295304"/>
    </source>
</evidence>
<dbReference type="InterPro" id="IPR001967">
    <property type="entry name" value="Peptidase_S11_N"/>
</dbReference>
<feature type="domain" description="EAL" evidence="16">
    <location>
        <begin position="1"/>
        <end position="90"/>
    </location>
</feature>
<dbReference type="PANTHER" id="PTHR21581:SF6">
    <property type="entry name" value="TRAFFICKING PROTEIN PARTICLE COMPLEX SUBUNIT 12"/>
    <property type="match status" value="1"/>
</dbReference>
<comment type="similarity">
    <text evidence="3 15">Belongs to the peptidase S11 family.</text>
</comment>
<protein>
    <recommendedName>
        <fullName evidence="4">serine-type D-Ala-D-Ala carboxypeptidase</fullName>
        <ecNumber evidence="4">3.4.16.4</ecNumber>
    </recommendedName>
</protein>
<dbReference type="PANTHER" id="PTHR21581">
    <property type="entry name" value="D-ALANYL-D-ALANINE CARBOXYPEPTIDASE"/>
    <property type="match status" value="1"/>
</dbReference>
<evidence type="ECO:0000259" key="16">
    <source>
        <dbReference type="PROSITE" id="PS50883"/>
    </source>
</evidence>
<dbReference type="Pfam" id="PF07943">
    <property type="entry name" value="PBP5_C"/>
    <property type="match status" value="1"/>
</dbReference>
<keyword evidence="5 17" id="KW-0121">Carboxypeptidase</keyword>
<evidence type="ECO:0000256" key="15">
    <source>
        <dbReference type="RuleBase" id="RU004016"/>
    </source>
</evidence>
<gene>
    <name evidence="17" type="ORF">EDD55_102415</name>
</gene>
<evidence type="ECO:0000256" key="4">
    <source>
        <dbReference type="ARBA" id="ARBA00012448"/>
    </source>
</evidence>
<dbReference type="GO" id="GO:0009252">
    <property type="term" value="P:peptidoglycan biosynthetic process"/>
    <property type="evidence" value="ECO:0007669"/>
    <property type="project" value="UniProtKB-UniPathway"/>
</dbReference>
<keyword evidence="8" id="KW-0378">Hydrolase</keyword>
<name>A0A4R3JHT9_9PROT</name>
<evidence type="ECO:0000256" key="13">
    <source>
        <dbReference type="PIRSR" id="PIRSR618044-1"/>
    </source>
</evidence>
<dbReference type="PROSITE" id="PS50883">
    <property type="entry name" value="EAL"/>
    <property type="match status" value="1"/>
</dbReference>
<dbReference type="EC" id="3.4.16.4" evidence="4"/>
<evidence type="ECO:0000256" key="3">
    <source>
        <dbReference type="ARBA" id="ARBA00007164"/>
    </source>
</evidence>
<dbReference type="Gene3D" id="3.40.710.10">
    <property type="entry name" value="DD-peptidase/beta-lactamase superfamily"/>
    <property type="match status" value="1"/>
</dbReference>
<dbReference type="EMBL" id="SLZW01000002">
    <property type="protein sequence ID" value="TCS64370.1"/>
    <property type="molecule type" value="Genomic_DNA"/>
</dbReference>
<dbReference type="InterPro" id="IPR001633">
    <property type="entry name" value="EAL_dom"/>
</dbReference>
<comment type="function">
    <text evidence="1">Removes C-terminal D-alanyl residues from sugar-peptide cell wall precursors.</text>
</comment>